<accession>A0A1B0ZR70</accession>
<dbReference type="CDD" id="cd03042">
    <property type="entry name" value="GST_N_Zeta"/>
    <property type="match status" value="1"/>
</dbReference>
<dbReference type="Gene3D" id="1.20.1050.10">
    <property type="match status" value="1"/>
</dbReference>
<dbReference type="PROSITE" id="PS50404">
    <property type="entry name" value="GST_NTER"/>
    <property type="match status" value="1"/>
</dbReference>
<dbReference type="InterPro" id="IPR034330">
    <property type="entry name" value="GST_Zeta_C"/>
</dbReference>
<dbReference type="InterPro" id="IPR004045">
    <property type="entry name" value="Glutathione_S-Trfase_N"/>
</dbReference>
<dbReference type="GO" id="GO:0016034">
    <property type="term" value="F:maleylacetoacetate isomerase activity"/>
    <property type="evidence" value="ECO:0007669"/>
    <property type="project" value="TreeGrafter"/>
</dbReference>
<dbReference type="InterPro" id="IPR036282">
    <property type="entry name" value="Glutathione-S-Trfase_C_sf"/>
</dbReference>
<evidence type="ECO:0000313" key="4">
    <source>
        <dbReference type="EMBL" id="ANP36640.1"/>
    </source>
</evidence>
<feature type="domain" description="GST N-terminal" evidence="2">
    <location>
        <begin position="2"/>
        <end position="83"/>
    </location>
</feature>
<dbReference type="AlphaFoldDB" id="A0A1B0ZR70"/>
<dbReference type="InterPro" id="IPR010987">
    <property type="entry name" value="Glutathione-S-Trfase_C-like"/>
</dbReference>
<feature type="domain" description="GST C-terminal" evidence="3">
    <location>
        <begin position="87"/>
        <end position="213"/>
    </location>
</feature>
<reference evidence="4 5" key="1">
    <citation type="submission" date="2016-04" db="EMBL/GenBank/DDBJ databases">
        <authorList>
            <person name="Evans L.H."/>
            <person name="Alamgir A."/>
            <person name="Owens N."/>
            <person name="Weber N.D."/>
            <person name="Virtaneva K."/>
            <person name="Barbian K."/>
            <person name="Babar A."/>
            <person name="Rosenke K."/>
        </authorList>
    </citation>
    <scope>NUCLEOTIDE SEQUENCE [LARGE SCALE GENOMIC DNA]</scope>
    <source>
        <strain evidence="4 5">JL2886</strain>
    </source>
</reference>
<dbReference type="CDD" id="cd03191">
    <property type="entry name" value="GST_C_Zeta"/>
    <property type="match status" value="1"/>
</dbReference>
<dbReference type="InterPro" id="IPR005955">
    <property type="entry name" value="GST_Zeta"/>
</dbReference>
<dbReference type="SUPFAM" id="SSF52833">
    <property type="entry name" value="Thioredoxin-like"/>
    <property type="match status" value="1"/>
</dbReference>
<organism evidence="4 5">
    <name type="scientific">Phaeobacter gallaeciensis</name>
    <dbReference type="NCBI Taxonomy" id="60890"/>
    <lineage>
        <taxon>Bacteria</taxon>
        <taxon>Pseudomonadati</taxon>
        <taxon>Pseudomonadota</taxon>
        <taxon>Alphaproteobacteria</taxon>
        <taxon>Rhodobacterales</taxon>
        <taxon>Roseobacteraceae</taxon>
        <taxon>Phaeobacter</taxon>
    </lineage>
</organism>
<dbReference type="SFLD" id="SFLDS00019">
    <property type="entry name" value="Glutathione_Transferase_(cytos"/>
    <property type="match status" value="1"/>
</dbReference>
<keyword evidence="5" id="KW-1185">Reference proteome</keyword>
<dbReference type="GO" id="GO:0006559">
    <property type="term" value="P:L-phenylalanine catabolic process"/>
    <property type="evidence" value="ECO:0007669"/>
    <property type="project" value="TreeGrafter"/>
</dbReference>
<evidence type="ECO:0000259" key="3">
    <source>
        <dbReference type="PROSITE" id="PS50405"/>
    </source>
</evidence>
<dbReference type="RefSeq" id="WP_065271583.1">
    <property type="nucleotide sequence ID" value="NZ_CP015124.1"/>
</dbReference>
<dbReference type="Gene3D" id="3.40.30.10">
    <property type="entry name" value="Glutaredoxin"/>
    <property type="match status" value="1"/>
</dbReference>
<dbReference type="Proteomes" id="UP000092565">
    <property type="component" value="Chromosome"/>
</dbReference>
<dbReference type="Pfam" id="PF02798">
    <property type="entry name" value="GST_N"/>
    <property type="match status" value="1"/>
</dbReference>
<dbReference type="NCBIfam" id="TIGR01262">
    <property type="entry name" value="maiA"/>
    <property type="match status" value="1"/>
</dbReference>
<keyword evidence="4" id="KW-0413">Isomerase</keyword>
<dbReference type="InterPro" id="IPR040079">
    <property type="entry name" value="Glutathione_S-Trfase"/>
</dbReference>
<dbReference type="InterPro" id="IPR036249">
    <property type="entry name" value="Thioredoxin-like_sf"/>
</dbReference>
<comment type="similarity">
    <text evidence="1">Belongs to the GST superfamily. Zeta family.</text>
</comment>
<dbReference type="PATRIC" id="fig|60890.4.peg.1690"/>
<dbReference type="PANTHER" id="PTHR42673:SF4">
    <property type="entry name" value="MALEYLACETOACETATE ISOMERASE"/>
    <property type="match status" value="1"/>
</dbReference>
<dbReference type="SFLD" id="SFLDG00358">
    <property type="entry name" value="Main_(cytGST)"/>
    <property type="match status" value="1"/>
</dbReference>
<sequence length="213" mass="23437">MTDVVLFDYWRSSASYRLRIALNLAGIEYQSIPVDLVKGEQRSPEHLARNPQGFVPVLEIDGLRLTQSLAILDYLDQTRELNLLPNAPAERAKALALAQSIAVDLHPVCNLAVARHATQLSGGREDMPKAWMQHFIRPGLQAFEALLSGFEQAPYCTGDAPGLADICLMPQVYNARRWEADISDMPRLLAVEEACAQHPAFAAAHPDAVQPTA</sequence>
<name>A0A1B0ZR70_9RHOB</name>
<evidence type="ECO:0000259" key="2">
    <source>
        <dbReference type="PROSITE" id="PS50404"/>
    </source>
</evidence>
<proteinExistence type="inferred from homology"/>
<dbReference type="EMBL" id="CP015124">
    <property type="protein sequence ID" value="ANP36640.1"/>
    <property type="molecule type" value="Genomic_DNA"/>
</dbReference>
<dbReference type="PANTHER" id="PTHR42673">
    <property type="entry name" value="MALEYLACETOACETATE ISOMERASE"/>
    <property type="match status" value="1"/>
</dbReference>
<dbReference type="GO" id="GO:0006749">
    <property type="term" value="P:glutathione metabolic process"/>
    <property type="evidence" value="ECO:0007669"/>
    <property type="project" value="TreeGrafter"/>
</dbReference>
<evidence type="ECO:0000256" key="1">
    <source>
        <dbReference type="ARBA" id="ARBA00010007"/>
    </source>
</evidence>
<dbReference type="GO" id="GO:0005737">
    <property type="term" value="C:cytoplasm"/>
    <property type="evidence" value="ECO:0007669"/>
    <property type="project" value="InterPro"/>
</dbReference>
<dbReference type="GO" id="GO:0004364">
    <property type="term" value="F:glutathione transferase activity"/>
    <property type="evidence" value="ECO:0007669"/>
    <property type="project" value="TreeGrafter"/>
</dbReference>
<dbReference type="PROSITE" id="PS50405">
    <property type="entry name" value="GST_CTER"/>
    <property type="match status" value="1"/>
</dbReference>
<evidence type="ECO:0000313" key="5">
    <source>
        <dbReference type="Proteomes" id="UP000092565"/>
    </source>
</evidence>
<dbReference type="OrthoDB" id="509852at2"/>
<dbReference type="InterPro" id="IPR034333">
    <property type="entry name" value="GST_Zeta_N"/>
</dbReference>
<dbReference type="SUPFAM" id="SSF47616">
    <property type="entry name" value="GST C-terminal domain-like"/>
    <property type="match status" value="1"/>
</dbReference>
<gene>
    <name evidence="4" type="primary">maiA,GSTZ1</name>
    <name evidence="4" type="ORF">JL2886_01732</name>
</gene>
<protein>
    <submittedName>
        <fullName evidence="4">Maleylacetoacetate isomerase</fullName>
    </submittedName>
</protein>